<dbReference type="GO" id="GO:0006935">
    <property type="term" value="P:chemotaxis"/>
    <property type="evidence" value="ECO:0007669"/>
    <property type="project" value="InterPro"/>
</dbReference>
<comment type="caution">
    <text evidence="6">The sequence shown here is derived from an EMBL/GenBank/DDBJ whole genome shotgun (WGS) entry which is preliminary data.</text>
</comment>
<dbReference type="EMBL" id="JABBGJ010000076">
    <property type="protein sequence ID" value="NMM04223.1"/>
    <property type="molecule type" value="Genomic_DNA"/>
</dbReference>
<dbReference type="PANTHER" id="PTHR43531">
    <property type="entry name" value="PROTEIN ICFG"/>
    <property type="match status" value="1"/>
</dbReference>
<keyword evidence="7" id="KW-1185">Reference proteome</keyword>
<evidence type="ECO:0000256" key="4">
    <source>
        <dbReference type="PROSITE-ProRule" id="PRU00284"/>
    </source>
</evidence>
<evidence type="ECO:0000313" key="7">
    <source>
        <dbReference type="Proteomes" id="UP000544134"/>
    </source>
</evidence>
<comment type="similarity">
    <text evidence="3">Belongs to the methyl-accepting chemotaxis (MCP) protein family.</text>
</comment>
<dbReference type="Proteomes" id="UP000544134">
    <property type="component" value="Unassembled WGS sequence"/>
</dbReference>
<dbReference type="Pfam" id="PF00015">
    <property type="entry name" value="MCPsignal"/>
    <property type="match status" value="1"/>
</dbReference>
<dbReference type="AlphaFoldDB" id="A0A848ISZ4"/>
<evidence type="ECO:0000259" key="5">
    <source>
        <dbReference type="PROSITE" id="PS50111"/>
    </source>
</evidence>
<name>A0A848ISZ4_9BURK</name>
<comment type="subcellular location">
    <subcellularLocation>
        <location evidence="1">Membrane</location>
    </subcellularLocation>
</comment>
<dbReference type="SMART" id="SM00283">
    <property type="entry name" value="MA"/>
    <property type="match status" value="1"/>
</dbReference>
<dbReference type="InterPro" id="IPR051310">
    <property type="entry name" value="MCP_chemotaxis"/>
</dbReference>
<sequence length="336" mass="35503">MWALAACLLGNLGVLTVGYRNLQSVVVDVAARQASSFRYLSESLDLTRRSKAPRMDQFGRGAAWFDRFMQRLEGVVVAVRSSAEHVSVASRQIAAGNVDLSSRTERQAASLEETAASMTELAETIRQNTDNAARASQLASQTAAMANTGNDAVQAVVRTIETIGDEAGKIAEITGIIEAIAFQTNILALNAAVEAARAGEQGRGFAVVASEVRNLAQRSSAAAKDIKSLIDLSTSTVQLGTSQVMEAGATIEQVKTAIDQVAIIAGEIALASEQQTRGIEQIAQAVTQMDEATQQNAALVEQAAAAAHSLGEQVDRVRKVLSEFRISGEKQSTADV</sequence>
<feature type="domain" description="Methyl-accepting transducer" evidence="5">
    <location>
        <begin position="82"/>
        <end position="311"/>
    </location>
</feature>
<proteinExistence type="inferred from homology"/>
<evidence type="ECO:0000256" key="3">
    <source>
        <dbReference type="ARBA" id="ARBA00029447"/>
    </source>
</evidence>
<organism evidence="6 7">
    <name type="scientific">Paraburkholderia polaris</name>
    <dbReference type="NCBI Taxonomy" id="2728848"/>
    <lineage>
        <taxon>Bacteria</taxon>
        <taxon>Pseudomonadati</taxon>
        <taxon>Pseudomonadota</taxon>
        <taxon>Betaproteobacteria</taxon>
        <taxon>Burkholderiales</taxon>
        <taxon>Burkholderiaceae</taxon>
        <taxon>Paraburkholderia</taxon>
    </lineage>
</organism>
<keyword evidence="2" id="KW-0488">Methylation</keyword>
<dbReference type="GO" id="GO:0007165">
    <property type="term" value="P:signal transduction"/>
    <property type="evidence" value="ECO:0007669"/>
    <property type="project" value="UniProtKB-KW"/>
</dbReference>
<dbReference type="FunFam" id="1.10.287.950:FF:000001">
    <property type="entry name" value="Methyl-accepting chemotaxis sensory transducer"/>
    <property type="match status" value="1"/>
</dbReference>
<protein>
    <submittedName>
        <fullName evidence="6">Chemotaxis protein</fullName>
    </submittedName>
</protein>
<dbReference type="PROSITE" id="PS50111">
    <property type="entry name" value="CHEMOTAXIS_TRANSDUC_2"/>
    <property type="match status" value="1"/>
</dbReference>
<dbReference type="InterPro" id="IPR004089">
    <property type="entry name" value="MCPsignal_dom"/>
</dbReference>
<gene>
    <name evidence="6" type="ORF">HHL24_41025</name>
</gene>
<evidence type="ECO:0000256" key="1">
    <source>
        <dbReference type="ARBA" id="ARBA00004370"/>
    </source>
</evidence>
<dbReference type="InterPro" id="IPR004090">
    <property type="entry name" value="Chemotax_Me-accpt_rcpt"/>
</dbReference>
<dbReference type="GO" id="GO:0005886">
    <property type="term" value="C:plasma membrane"/>
    <property type="evidence" value="ECO:0007669"/>
    <property type="project" value="TreeGrafter"/>
</dbReference>
<reference evidence="6 7" key="1">
    <citation type="submission" date="2020-04" db="EMBL/GenBank/DDBJ databases">
        <title>Paraburkholderia sp. RP-4-7 isolated from soil.</title>
        <authorList>
            <person name="Dahal R.H."/>
        </authorList>
    </citation>
    <scope>NUCLEOTIDE SEQUENCE [LARGE SCALE GENOMIC DNA]</scope>
    <source>
        <strain evidence="6 7">RP-4-7</strain>
    </source>
</reference>
<evidence type="ECO:0000313" key="6">
    <source>
        <dbReference type="EMBL" id="NMM04223.1"/>
    </source>
</evidence>
<accession>A0A848ISZ4</accession>
<evidence type="ECO:0000256" key="2">
    <source>
        <dbReference type="ARBA" id="ARBA00022481"/>
    </source>
</evidence>
<keyword evidence="4" id="KW-0807">Transducer</keyword>
<dbReference type="PRINTS" id="PR00260">
    <property type="entry name" value="CHEMTRNSDUCR"/>
</dbReference>
<dbReference type="PANTHER" id="PTHR43531:SF14">
    <property type="entry name" value="METHYL-ACCEPTING CHEMOTAXIS PROTEIN I-RELATED"/>
    <property type="match status" value="1"/>
</dbReference>
<dbReference type="SUPFAM" id="SSF58104">
    <property type="entry name" value="Methyl-accepting chemotaxis protein (MCP) signaling domain"/>
    <property type="match status" value="1"/>
</dbReference>
<dbReference type="GO" id="GO:0004888">
    <property type="term" value="F:transmembrane signaling receptor activity"/>
    <property type="evidence" value="ECO:0007669"/>
    <property type="project" value="InterPro"/>
</dbReference>
<dbReference type="Gene3D" id="1.10.287.950">
    <property type="entry name" value="Methyl-accepting chemotaxis protein"/>
    <property type="match status" value="1"/>
</dbReference>